<dbReference type="GO" id="GO:0045259">
    <property type="term" value="C:proton-transporting ATP synthase complex"/>
    <property type="evidence" value="ECO:0007669"/>
    <property type="project" value="UniProtKB-KW"/>
</dbReference>
<evidence type="ECO:0000256" key="9">
    <source>
        <dbReference type="ARBA" id="ARBA00023136"/>
    </source>
</evidence>
<keyword evidence="6" id="KW-0375">Hydrogen ion transport</keyword>
<dbReference type="InterPro" id="IPR045082">
    <property type="entry name" value="ATP_syn_F0_a_bact/chloroplast"/>
</dbReference>
<feature type="transmembrane region" description="Helical" evidence="11">
    <location>
        <begin position="216"/>
        <end position="236"/>
    </location>
</feature>
<keyword evidence="13" id="KW-1185">Reference proteome</keyword>
<evidence type="ECO:0000256" key="5">
    <source>
        <dbReference type="ARBA" id="ARBA00022692"/>
    </source>
</evidence>
<evidence type="ECO:0000256" key="10">
    <source>
        <dbReference type="ARBA" id="ARBA00023310"/>
    </source>
</evidence>
<evidence type="ECO:0000256" key="11">
    <source>
        <dbReference type="SAM" id="Phobius"/>
    </source>
</evidence>
<evidence type="ECO:0000256" key="3">
    <source>
        <dbReference type="ARBA" id="ARBA00022448"/>
    </source>
</evidence>
<proteinExistence type="inferred from homology"/>
<organism evidence="12 13">
    <name type="scientific">Mycoplasma mobile (strain ATCC 43663 / 163K / NCTC 11711)</name>
    <name type="common">Mesomycoplasma mobile</name>
    <dbReference type="NCBI Taxonomy" id="267748"/>
    <lineage>
        <taxon>Bacteria</taxon>
        <taxon>Bacillati</taxon>
        <taxon>Mycoplasmatota</taxon>
        <taxon>Mycoplasmoidales</taxon>
        <taxon>Metamycoplasmataceae</taxon>
        <taxon>Mesomycoplasma</taxon>
    </lineage>
</organism>
<keyword evidence="9 11" id="KW-0472">Membrane</keyword>
<dbReference type="HOGENOM" id="CLU_041018_3_0_14"/>
<evidence type="ECO:0000313" key="12">
    <source>
        <dbReference type="EMBL" id="AAT27701.1"/>
    </source>
</evidence>
<gene>
    <name evidence="12" type="primary">atpB</name>
    <name evidence="12" type="ordered locus">MMOB2150</name>
</gene>
<dbReference type="PANTHER" id="PTHR42823:SF3">
    <property type="entry name" value="ATP SYNTHASE SUBUNIT A, CHLOROPLASTIC"/>
    <property type="match status" value="1"/>
</dbReference>
<feature type="transmembrane region" description="Helical" evidence="11">
    <location>
        <begin position="89"/>
        <end position="108"/>
    </location>
</feature>
<keyword evidence="3" id="KW-0813">Transport</keyword>
<dbReference type="InterPro" id="IPR000568">
    <property type="entry name" value="ATP_synth_F0_asu"/>
</dbReference>
<evidence type="ECO:0000256" key="6">
    <source>
        <dbReference type="ARBA" id="ARBA00022781"/>
    </source>
</evidence>
<accession>Q6KI75</accession>
<comment type="subcellular location">
    <subcellularLocation>
        <location evidence="1">Membrane</location>
        <topology evidence="1">Multi-pass membrane protein</topology>
    </subcellularLocation>
</comment>
<evidence type="ECO:0000313" key="13">
    <source>
        <dbReference type="Proteomes" id="UP000009072"/>
    </source>
</evidence>
<evidence type="ECO:0000256" key="7">
    <source>
        <dbReference type="ARBA" id="ARBA00022989"/>
    </source>
</evidence>
<dbReference type="GO" id="GO:0046933">
    <property type="term" value="F:proton-transporting ATP synthase activity, rotational mechanism"/>
    <property type="evidence" value="ECO:0007669"/>
    <property type="project" value="TreeGrafter"/>
</dbReference>
<dbReference type="KEGG" id="mmo:MMOB2150"/>
<dbReference type="GO" id="GO:0016787">
    <property type="term" value="F:hydrolase activity"/>
    <property type="evidence" value="ECO:0007669"/>
    <property type="project" value="UniProtKB-KW"/>
</dbReference>
<evidence type="ECO:0000256" key="8">
    <source>
        <dbReference type="ARBA" id="ARBA00023065"/>
    </source>
</evidence>
<dbReference type="STRING" id="267748.MMOB2150"/>
<reference evidence="12 13" key="1">
    <citation type="journal article" date="2004" name="Genome Res.">
        <title>The complete genome and proteome of Mycoplasma mobile.</title>
        <authorList>
            <person name="Jaffe J.D."/>
            <person name="Stange-Thomann N."/>
            <person name="Smith C."/>
            <person name="DeCaprio D."/>
            <person name="Fisher S."/>
            <person name="Butler J."/>
            <person name="Calvo S."/>
            <person name="Elkins T."/>
            <person name="FitzGerald M.G."/>
            <person name="Hafez N."/>
            <person name="Kodira C.D."/>
            <person name="Major J."/>
            <person name="Wang S."/>
            <person name="Wilkinson J."/>
            <person name="Nicol R."/>
            <person name="Nusbaum C."/>
            <person name="Birren B."/>
            <person name="Berg H.C."/>
            <person name="Church G.M."/>
        </authorList>
    </citation>
    <scope>NUCLEOTIDE SEQUENCE [LARGE SCALE GENOMIC DNA]</scope>
    <source>
        <strain evidence="13">ATCC 43663 / 163K / NCTC 11711</strain>
    </source>
</reference>
<keyword evidence="4" id="KW-0138">CF(0)</keyword>
<evidence type="ECO:0000256" key="2">
    <source>
        <dbReference type="ARBA" id="ARBA00006810"/>
    </source>
</evidence>
<dbReference type="EC" id="3.6.3.14" evidence="12"/>
<keyword evidence="7 11" id="KW-1133">Transmembrane helix</keyword>
<dbReference type="Proteomes" id="UP000009072">
    <property type="component" value="Chromosome"/>
</dbReference>
<comment type="similarity">
    <text evidence="2">Belongs to the ATPase A chain family.</text>
</comment>
<dbReference type="Gene3D" id="1.20.120.220">
    <property type="entry name" value="ATP synthase, F0 complex, subunit A"/>
    <property type="match status" value="1"/>
</dbReference>
<dbReference type="Pfam" id="PF00119">
    <property type="entry name" value="ATP-synt_A"/>
    <property type="match status" value="1"/>
</dbReference>
<protein>
    <submittedName>
        <fullName evidence="12">ATP synthase a chain</fullName>
        <ecNumber evidence="12">3.6.3.14</ecNumber>
    </submittedName>
</protein>
<dbReference type="NCBIfam" id="NF004487">
    <property type="entry name" value="PRK05815.3-5"/>
    <property type="match status" value="1"/>
</dbReference>
<evidence type="ECO:0000256" key="4">
    <source>
        <dbReference type="ARBA" id="ARBA00022547"/>
    </source>
</evidence>
<feature type="transmembrane region" description="Helical" evidence="11">
    <location>
        <begin position="145"/>
        <end position="162"/>
    </location>
</feature>
<feature type="transmembrane region" description="Helical" evidence="11">
    <location>
        <begin position="27"/>
        <end position="46"/>
    </location>
</feature>
<dbReference type="CDD" id="cd00310">
    <property type="entry name" value="ATP-synt_Fo_a_6"/>
    <property type="match status" value="1"/>
</dbReference>
<keyword evidence="8" id="KW-0406">Ion transport</keyword>
<dbReference type="SUPFAM" id="SSF81336">
    <property type="entry name" value="F1F0 ATP synthase subunit A"/>
    <property type="match status" value="1"/>
</dbReference>
<sequence>MEGIKMANNTEENILLSQINNWIQPQLISLIFVTLVLILISVVVYFKVKKVKPNESPYGVALLSEQYVTFVDDNFQAITGGKIDKVGPYIFTLITFLVVGNILGIFGLEPITTSYSVPLTLALITWLGTYVIAIIFQKWRKLRKYLKVTLPFILIGEFSPIISLSFRIFGNIIGGSTILFLIYFVTGYIWGFIPIIGQVNLLGAVLAPALNLYFDLFGGLIQAYLFTILTMVFWTLETDIPEKKKKKILRKDIASKTTLENEKKLQLV</sequence>
<evidence type="ECO:0000256" key="1">
    <source>
        <dbReference type="ARBA" id="ARBA00004141"/>
    </source>
</evidence>
<dbReference type="GO" id="GO:0042777">
    <property type="term" value="P:proton motive force-driven plasma membrane ATP synthesis"/>
    <property type="evidence" value="ECO:0007669"/>
    <property type="project" value="TreeGrafter"/>
</dbReference>
<dbReference type="EMBL" id="AE017308">
    <property type="protein sequence ID" value="AAT27701.1"/>
    <property type="molecule type" value="Genomic_DNA"/>
</dbReference>
<dbReference type="PRINTS" id="PR00123">
    <property type="entry name" value="ATPASEA"/>
</dbReference>
<dbReference type="eggNOG" id="COG0356">
    <property type="taxonomic scope" value="Bacteria"/>
</dbReference>
<keyword evidence="12" id="KW-0378">Hydrolase</keyword>
<dbReference type="PANTHER" id="PTHR42823">
    <property type="entry name" value="ATP SYNTHASE SUBUNIT A, CHLOROPLASTIC"/>
    <property type="match status" value="1"/>
</dbReference>
<keyword evidence="5 11" id="KW-0812">Transmembrane</keyword>
<dbReference type="AlphaFoldDB" id="Q6KI75"/>
<name>Q6KI75_MYCM1</name>
<feature type="transmembrane region" description="Helical" evidence="11">
    <location>
        <begin position="114"/>
        <end position="136"/>
    </location>
</feature>
<keyword evidence="10" id="KW-0066">ATP synthesis</keyword>
<dbReference type="InterPro" id="IPR035908">
    <property type="entry name" value="F0_ATP_A_sf"/>
</dbReference>
<dbReference type="GO" id="GO:0005886">
    <property type="term" value="C:plasma membrane"/>
    <property type="evidence" value="ECO:0007669"/>
    <property type="project" value="TreeGrafter"/>
</dbReference>